<dbReference type="EMBL" id="CAJNOR010000033">
    <property type="protein sequence ID" value="CAF0764645.1"/>
    <property type="molecule type" value="Genomic_DNA"/>
</dbReference>
<evidence type="ECO:0008006" key="5">
    <source>
        <dbReference type="Google" id="ProtNLM"/>
    </source>
</evidence>
<evidence type="ECO:0000313" key="1">
    <source>
        <dbReference type="EMBL" id="CAF0764645.1"/>
    </source>
</evidence>
<evidence type="ECO:0000313" key="4">
    <source>
        <dbReference type="Proteomes" id="UP000663852"/>
    </source>
</evidence>
<dbReference type="Proteomes" id="UP000663828">
    <property type="component" value="Unassembled WGS sequence"/>
</dbReference>
<dbReference type="InterPro" id="IPR043136">
    <property type="entry name" value="B30.2/SPRY_sf"/>
</dbReference>
<dbReference type="Gene3D" id="2.60.120.920">
    <property type="match status" value="1"/>
</dbReference>
<dbReference type="AlphaFoldDB" id="A0A814LY90"/>
<gene>
    <name evidence="2" type="ORF">EDS130_LOCUS18487</name>
    <name evidence="1" type="ORF">XAT740_LOCUS1124</name>
</gene>
<organism evidence="2 4">
    <name type="scientific">Adineta ricciae</name>
    <name type="common">Rotifer</name>
    <dbReference type="NCBI Taxonomy" id="249248"/>
    <lineage>
        <taxon>Eukaryota</taxon>
        <taxon>Metazoa</taxon>
        <taxon>Spiralia</taxon>
        <taxon>Gnathifera</taxon>
        <taxon>Rotifera</taxon>
        <taxon>Eurotatoria</taxon>
        <taxon>Bdelloidea</taxon>
        <taxon>Adinetida</taxon>
        <taxon>Adinetidae</taxon>
        <taxon>Adineta</taxon>
    </lineage>
</organism>
<comment type="caution">
    <text evidence="2">The sequence shown here is derived from an EMBL/GenBank/DDBJ whole genome shotgun (WGS) entry which is preliminary data.</text>
</comment>
<dbReference type="EMBL" id="CAJNOJ010000086">
    <property type="protein sequence ID" value="CAF1071917.1"/>
    <property type="molecule type" value="Genomic_DNA"/>
</dbReference>
<name>A0A814LY90_ADIRI</name>
<evidence type="ECO:0000313" key="3">
    <source>
        <dbReference type="Proteomes" id="UP000663828"/>
    </source>
</evidence>
<accession>A0A814LY90</accession>
<dbReference type="OrthoDB" id="9985407at2759"/>
<evidence type="ECO:0000313" key="2">
    <source>
        <dbReference type="EMBL" id="CAF1071917.1"/>
    </source>
</evidence>
<reference evidence="2" key="1">
    <citation type="submission" date="2021-02" db="EMBL/GenBank/DDBJ databases">
        <authorList>
            <person name="Nowell W R."/>
        </authorList>
    </citation>
    <scope>NUCLEOTIDE SEQUENCE</scope>
</reference>
<keyword evidence="3" id="KW-1185">Reference proteome</keyword>
<sequence length="361" mass="41892">MPVMKIILNDIVDKRRCKTCGKSNSTYTCDGCQSVFCQKHLLRHRQDLAYQFEDVMHNHELLGQDIKRSSNEYNYLHRINEWEQDAIQKVRSTAENAREEVRQILAKNKQRFMRISRAIALDLKASYKADDFQENDLKRWMTQLNDLRREIQSSNCLQLMEDQQLSIPLITIAHRKLPGLINHDHKASHSSLAKERFLKATYPASIHNDGLIAKHIGNEMDYGHVIGTQFYSRGCHTIRLKILRSTAPYNIFFGCISSERIPSIMNYNSSFAVGWFGHNEIYQHGIWNNNVRIHDYSSNDMQTNDTVCLTFDCDKKSIGLFHERTNKTYKLAVNTDKAPFPWQLLVVLVNEGDSVKVLPNN</sequence>
<proteinExistence type="predicted"/>
<dbReference type="Proteomes" id="UP000663852">
    <property type="component" value="Unassembled WGS sequence"/>
</dbReference>
<protein>
    <recommendedName>
        <fullName evidence="5">B box-type domain-containing protein</fullName>
    </recommendedName>
</protein>